<proteinExistence type="predicted"/>
<keyword evidence="3" id="KW-1185">Reference proteome</keyword>
<dbReference type="EMBL" id="WSZM01000542">
    <property type="protein sequence ID" value="KAF4031750.1"/>
    <property type="molecule type" value="Genomic_DNA"/>
</dbReference>
<reference evidence="1" key="1">
    <citation type="submission" date="2020-04" db="EMBL/GenBank/DDBJ databases">
        <title>Hybrid Assembly of Korean Phytophthora infestans isolates.</title>
        <authorList>
            <person name="Prokchorchik M."/>
            <person name="Lee Y."/>
            <person name="Seo J."/>
            <person name="Cho J.-H."/>
            <person name="Park Y.-E."/>
            <person name="Jang D.-C."/>
            <person name="Im J.-S."/>
            <person name="Choi J.-G."/>
            <person name="Park H.-J."/>
            <person name="Lee G.-B."/>
            <person name="Lee Y.-G."/>
            <person name="Hong S.-Y."/>
            <person name="Cho K."/>
            <person name="Sohn K.H."/>
        </authorList>
    </citation>
    <scope>NUCLEOTIDE SEQUENCE</scope>
    <source>
        <strain evidence="1">KR_1_A1</strain>
        <strain evidence="2">KR_2_A2</strain>
    </source>
</reference>
<comment type="caution">
    <text evidence="1">The sequence shown here is derived from an EMBL/GenBank/DDBJ whole genome shotgun (WGS) entry which is preliminary data.</text>
</comment>
<gene>
    <name evidence="1" type="ORF">GN244_ATG16391</name>
    <name evidence="2" type="ORF">GN958_ATG04367</name>
</gene>
<dbReference type="EMBL" id="JAACNO010000614">
    <property type="protein sequence ID" value="KAF4146438.1"/>
    <property type="molecule type" value="Genomic_DNA"/>
</dbReference>
<evidence type="ECO:0000313" key="1">
    <source>
        <dbReference type="EMBL" id="KAF4031750.1"/>
    </source>
</evidence>
<accession>A0A833SQN9</accession>
<evidence type="ECO:0000313" key="3">
    <source>
        <dbReference type="Proteomes" id="UP000602510"/>
    </source>
</evidence>
<dbReference type="Proteomes" id="UP000602510">
    <property type="component" value="Unassembled WGS sequence"/>
</dbReference>
<dbReference type="AlphaFoldDB" id="A0A833SQN9"/>
<organism evidence="1 3">
    <name type="scientific">Phytophthora infestans</name>
    <name type="common">Potato late blight agent</name>
    <name type="synonym">Botrytis infestans</name>
    <dbReference type="NCBI Taxonomy" id="4787"/>
    <lineage>
        <taxon>Eukaryota</taxon>
        <taxon>Sar</taxon>
        <taxon>Stramenopiles</taxon>
        <taxon>Oomycota</taxon>
        <taxon>Peronosporomycetes</taxon>
        <taxon>Peronosporales</taxon>
        <taxon>Peronosporaceae</taxon>
        <taxon>Phytophthora</taxon>
    </lineage>
</organism>
<protein>
    <submittedName>
        <fullName evidence="1">Uncharacterized protein</fullName>
    </submittedName>
</protein>
<evidence type="ECO:0000313" key="2">
    <source>
        <dbReference type="EMBL" id="KAF4146438.1"/>
    </source>
</evidence>
<dbReference type="Proteomes" id="UP000704712">
    <property type="component" value="Unassembled WGS sequence"/>
</dbReference>
<sequence length="168" mass="18593">MPDSLTKSEDLPGQLNPSRRLNFSSAGTHQMQDDAAFVAPVDGERANLNSPHSLEYSSNMLANNDILAHWRWLFDEISDTLSIDGTSAIDGRQAIDGAVQESRMFGEYVDNDQPDVVMDGEDDSIRLRGRPIPPYNDPQFPQEKTLAGVRGKKATLKELFYLPSVTPA</sequence>
<name>A0A833SQN9_PHYIN</name>